<feature type="compositionally biased region" description="Basic and acidic residues" evidence="1">
    <location>
        <begin position="105"/>
        <end position="117"/>
    </location>
</feature>
<sequence length="147" mass="15665">MPGSAGVTSEADRLPEAESNMAEDQQATGQQEHHVNGSVDSLSPDAFTAKPRPASSRERPPPHTNDPFEMKFSKGRGAKEPGVSDAPAKRRARLDRTDTAPADYGDGRRRGNVDMKFSRRAARGGGGGGSDFQEVSEDDPGNRKTAS</sequence>
<evidence type="ECO:0000313" key="3">
    <source>
        <dbReference type="RefSeq" id="XP_014673453.1"/>
    </source>
</evidence>
<gene>
    <name evidence="3" type="primary">LOC106813748</name>
</gene>
<evidence type="ECO:0000256" key="1">
    <source>
        <dbReference type="SAM" id="MobiDB-lite"/>
    </source>
</evidence>
<evidence type="ECO:0000313" key="2">
    <source>
        <dbReference type="Proteomes" id="UP000695022"/>
    </source>
</evidence>
<protein>
    <submittedName>
        <fullName evidence="3">Uncharacterized protein LOC106813748</fullName>
    </submittedName>
</protein>
<accession>A0ABM1EMN2</accession>
<organism evidence="2 3">
    <name type="scientific">Priapulus caudatus</name>
    <name type="common">Priapulid worm</name>
    <dbReference type="NCBI Taxonomy" id="37621"/>
    <lineage>
        <taxon>Eukaryota</taxon>
        <taxon>Metazoa</taxon>
        <taxon>Ecdysozoa</taxon>
        <taxon>Scalidophora</taxon>
        <taxon>Priapulida</taxon>
        <taxon>Priapulimorpha</taxon>
        <taxon>Priapulimorphida</taxon>
        <taxon>Priapulidae</taxon>
        <taxon>Priapulus</taxon>
    </lineage>
</organism>
<proteinExistence type="predicted"/>
<feature type="compositionally biased region" description="Basic and acidic residues" evidence="1">
    <location>
        <begin position="55"/>
        <end position="72"/>
    </location>
</feature>
<reference evidence="3" key="1">
    <citation type="submission" date="2025-08" db="UniProtKB">
        <authorList>
            <consortium name="RefSeq"/>
        </authorList>
    </citation>
    <scope>IDENTIFICATION</scope>
</reference>
<name>A0ABM1EMN2_PRICU</name>
<keyword evidence="2" id="KW-1185">Reference proteome</keyword>
<dbReference type="Proteomes" id="UP000695022">
    <property type="component" value="Unplaced"/>
</dbReference>
<feature type="region of interest" description="Disordered" evidence="1">
    <location>
        <begin position="1"/>
        <end position="147"/>
    </location>
</feature>
<dbReference type="GeneID" id="106813748"/>
<dbReference type="RefSeq" id="XP_014673453.1">
    <property type="nucleotide sequence ID" value="XM_014817967.1"/>
</dbReference>